<dbReference type="Gene3D" id="2.40.50.40">
    <property type="match status" value="1"/>
</dbReference>
<evidence type="ECO:0000259" key="12">
    <source>
        <dbReference type="PROSITE" id="PS50013"/>
    </source>
</evidence>
<keyword evidence="6" id="KW-0229">DNA integration</keyword>
<dbReference type="PANTHER" id="PTHR37984:SF5">
    <property type="entry name" value="PROTEIN NYNRIN-LIKE"/>
    <property type="match status" value="1"/>
</dbReference>
<dbReference type="InterPro" id="IPR056924">
    <property type="entry name" value="SH3_Tf2-1"/>
</dbReference>
<dbReference type="PROSITE" id="PS50013">
    <property type="entry name" value="CHROMO_2"/>
    <property type="match status" value="1"/>
</dbReference>
<evidence type="ECO:0000256" key="9">
    <source>
        <dbReference type="ARBA" id="ARBA00023125"/>
    </source>
</evidence>
<name>A0AAV6X6Z5_9LAMI</name>
<dbReference type="Pfam" id="PF00385">
    <property type="entry name" value="Chromo"/>
    <property type="match status" value="1"/>
</dbReference>
<evidence type="ECO:0000256" key="11">
    <source>
        <dbReference type="SAM" id="Coils"/>
    </source>
</evidence>
<dbReference type="InterPro" id="IPR000953">
    <property type="entry name" value="Chromo/chromo_shadow_dom"/>
</dbReference>
<feature type="coiled-coil region" evidence="11">
    <location>
        <begin position="144"/>
        <end position="171"/>
    </location>
</feature>
<dbReference type="InterPro" id="IPR016197">
    <property type="entry name" value="Chromo-like_dom_sf"/>
</dbReference>
<proteinExistence type="predicted"/>
<dbReference type="InterPro" id="IPR023780">
    <property type="entry name" value="Chromo_domain"/>
</dbReference>
<dbReference type="Pfam" id="PF24626">
    <property type="entry name" value="SH3_Tf2-1"/>
    <property type="match status" value="1"/>
</dbReference>
<keyword evidence="5" id="KW-0460">Magnesium</keyword>
<keyword evidence="3" id="KW-0064">Aspartyl protease</keyword>
<dbReference type="Proteomes" id="UP000826271">
    <property type="component" value="Unassembled WGS sequence"/>
</dbReference>
<dbReference type="InterPro" id="IPR012337">
    <property type="entry name" value="RNaseH-like_sf"/>
</dbReference>
<protein>
    <recommendedName>
        <fullName evidence="12">Chromo domain-containing protein</fullName>
    </recommendedName>
</protein>
<dbReference type="GO" id="GO:0004190">
    <property type="term" value="F:aspartic-type endopeptidase activity"/>
    <property type="evidence" value="ECO:0007669"/>
    <property type="project" value="UniProtKB-KW"/>
</dbReference>
<dbReference type="GO" id="GO:0046872">
    <property type="term" value="F:metal ion binding"/>
    <property type="evidence" value="ECO:0007669"/>
    <property type="project" value="UniProtKB-KW"/>
</dbReference>
<keyword evidence="8" id="KW-0808">Transferase</keyword>
<keyword evidence="1" id="KW-0645">Protease</keyword>
<dbReference type="InterPro" id="IPR041588">
    <property type="entry name" value="Integrase_H2C2"/>
</dbReference>
<keyword evidence="9" id="KW-0238">DNA-binding</keyword>
<keyword evidence="4" id="KW-0378">Hydrolase</keyword>
<dbReference type="CDD" id="cd00024">
    <property type="entry name" value="CD_CSD"/>
    <property type="match status" value="1"/>
</dbReference>
<dbReference type="Pfam" id="PF17921">
    <property type="entry name" value="Integrase_H2C2"/>
    <property type="match status" value="1"/>
</dbReference>
<dbReference type="GO" id="GO:0003677">
    <property type="term" value="F:DNA binding"/>
    <property type="evidence" value="ECO:0007669"/>
    <property type="project" value="UniProtKB-KW"/>
</dbReference>
<dbReference type="AlphaFoldDB" id="A0AAV6X6Z5"/>
<evidence type="ECO:0000313" key="13">
    <source>
        <dbReference type="EMBL" id="KAG8374925.1"/>
    </source>
</evidence>
<dbReference type="GO" id="GO:0003887">
    <property type="term" value="F:DNA-directed DNA polymerase activity"/>
    <property type="evidence" value="ECO:0007669"/>
    <property type="project" value="UniProtKB-KW"/>
</dbReference>
<feature type="domain" description="Chromo" evidence="12">
    <location>
        <begin position="271"/>
        <end position="313"/>
    </location>
</feature>
<keyword evidence="11" id="KW-0175">Coiled coil</keyword>
<dbReference type="GO" id="GO:0006508">
    <property type="term" value="P:proteolysis"/>
    <property type="evidence" value="ECO:0007669"/>
    <property type="project" value="UniProtKB-KW"/>
</dbReference>
<keyword evidence="14" id="KW-1185">Reference proteome</keyword>
<dbReference type="PANTHER" id="PTHR37984">
    <property type="entry name" value="PROTEIN CBG26694"/>
    <property type="match status" value="1"/>
</dbReference>
<dbReference type="Gene3D" id="3.30.420.10">
    <property type="entry name" value="Ribonuclease H-like superfamily/Ribonuclease H"/>
    <property type="match status" value="1"/>
</dbReference>
<evidence type="ECO:0000256" key="6">
    <source>
        <dbReference type="ARBA" id="ARBA00022908"/>
    </source>
</evidence>
<dbReference type="InterPro" id="IPR036397">
    <property type="entry name" value="RNaseH_sf"/>
</dbReference>
<keyword evidence="7" id="KW-0695">RNA-directed DNA polymerase</keyword>
<keyword evidence="10" id="KW-0233">DNA recombination</keyword>
<comment type="caution">
    <text evidence="13">The sequence shown here is derived from an EMBL/GenBank/DDBJ whole genome shotgun (WGS) entry which is preliminary data.</text>
</comment>
<evidence type="ECO:0000256" key="1">
    <source>
        <dbReference type="ARBA" id="ARBA00022670"/>
    </source>
</evidence>
<dbReference type="SUPFAM" id="SSF53098">
    <property type="entry name" value="Ribonuclease H-like"/>
    <property type="match status" value="1"/>
</dbReference>
<evidence type="ECO:0000256" key="7">
    <source>
        <dbReference type="ARBA" id="ARBA00022918"/>
    </source>
</evidence>
<evidence type="ECO:0000256" key="3">
    <source>
        <dbReference type="ARBA" id="ARBA00022750"/>
    </source>
</evidence>
<evidence type="ECO:0000256" key="10">
    <source>
        <dbReference type="ARBA" id="ARBA00023172"/>
    </source>
</evidence>
<evidence type="ECO:0000256" key="5">
    <source>
        <dbReference type="ARBA" id="ARBA00022842"/>
    </source>
</evidence>
<accession>A0AAV6X6Z5</accession>
<gene>
    <name evidence="13" type="ORF">BUALT_Bualt10G0046300</name>
</gene>
<dbReference type="SMART" id="SM00298">
    <property type="entry name" value="CHROMO"/>
    <property type="match status" value="1"/>
</dbReference>
<dbReference type="InterPro" id="IPR050951">
    <property type="entry name" value="Retrovirus_Pol_polyprotein"/>
</dbReference>
<evidence type="ECO:0000256" key="2">
    <source>
        <dbReference type="ARBA" id="ARBA00022723"/>
    </source>
</evidence>
<organism evidence="13 14">
    <name type="scientific">Buddleja alternifolia</name>
    <dbReference type="NCBI Taxonomy" id="168488"/>
    <lineage>
        <taxon>Eukaryota</taxon>
        <taxon>Viridiplantae</taxon>
        <taxon>Streptophyta</taxon>
        <taxon>Embryophyta</taxon>
        <taxon>Tracheophyta</taxon>
        <taxon>Spermatophyta</taxon>
        <taxon>Magnoliopsida</taxon>
        <taxon>eudicotyledons</taxon>
        <taxon>Gunneridae</taxon>
        <taxon>Pentapetalae</taxon>
        <taxon>asterids</taxon>
        <taxon>lamiids</taxon>
        <taxon>Lamiales</taxon>
        <taxon>Scrophulariaceae</taxon>
        <taxon>Buddlejeae</taxon>
        <taxon>Buddleja</taxon>
    </lineage>
</organism>
<sequence>MLALLSRRYYWPKMEYDVEAYVRTCLVCQLDKSERKREARLSMYGVFIPAPNSCPAETAADLFFKHVTERMNQLLEEYLRHYVSASQKNWVELLDMAQFCYNLHKSSATGMSPFELVYELQPMTPHEIAAQRTGGKSPVAYHFAMAKQDLLEEAKDILSKAQRRIKKYADLGRRDVEFSVGENVLLKLTPQIWKKISSKMVQRGLIPKYDGPFEILKKVGNVAYRLRLPDRLKIHPTIHVSFLKKYHEDALKETRKQVAWAPPVIRQEFDKDVQRILSHRTKGQSKKNRRTKYLVHWKGESEEDATWERDVTLWQFEKKIDDVLGFSAACGISRLWAKFSIGWLSFSAAGLVSRHTGQNARQWAKLLDSVRARQKNGAPVERSTWVGAGFLLRLAPDSPHAVAELALSDSFFLTAEDSFTREDPILSHGRRHSYWLSLSS</sequence>
<dbReference type="SUPFAM" id="SSF54160">
    <property type="entry name" value="Chromo domain-like"/>
    <property type="match status" value="1"/>
</dbReference>
<evidence type="ECO:0000313" key="14">
    <source>
        <dbReference type="Proteomes" id="UP000826271"/>
    </source>
</evidence>
<dbReference type="GO" id="GO:0015074">
    <property type="term" value="P:DNA integration"/>
    <property type="evidence" value="ECO:0007669"/>
    <property type="project" value="UniProtKB-KW"/>
</dbReference>
<evidence type="ECO:0000256" key="8">
    <source>
        <dbReference type="ARBA" id="ARBA00022932"/>
    </source>
</evidence>
<dbReference type="EMBL" id="WHWC01000010">
    <property type="protein sequence ID" value="KAG8374925.1"/>
    <property type="molecule type" value="Genomic_DNA"/>
</dbReference>
<dbReference type="GO" id="GO:0003964">
    <property type="term" value="F:RNA-directed DNA polymerase activity"/>
    <property type="evidence" value="ECO:0007669"/>
    <property type="project" value="UniProtKB-KW"/>
</dbReference>
<dbReference type="Gene3D" id="1.10.340.70">
    <property type="match status" value="1"/>
</dbReference>
<dbReference type="GO" id="GO:0006310">
    <property type="term" value="P:DNA recombination"/>
    <property type="evidence" value="ECO:0007669"/>
    <property type="project" value="UniProtKB-KW"/>
</dbReference>
<keyword evidence="8" id="KW-0239">DNA-directed DNA polymerase</keyword>
<keyword evidence="8" id="KW-0548">Nucleotidyltransferase</keyword>
<evidence type="ECO:0000256" key="4">
    <source>
        <dbReference type="ARBA" id="ARBA00022801"/>
    </source>
</evidence>
<reference evidence="13" key="1">
    <citation type="submission" date="2019-10" db="EMBL/GenBank/DDBJ databases">
        <authorList>
            <person name="Zhang R."/>
            <person name="Pan Y."/>
            <person name="Wang J."/>
            <person name="Ma R."/>
            <person name="Yu S."/>
        </authorList>
    </citation>
    <scope>NUCLEOTIDE SEQUENCE</scope>
    <source>
        <strain evidence="13">LA-IB0</strain>
        <tissue evidence="13">Leaf</tissue>
    </source>
</reference>
<keyword evidence="2" id="KW-0479">Metal-binding</keyword>